<dbReference type="OrthoDB" id="9808257at2"/>
<dbReference type="GO" id="GO:0005886">
    <property type="term" value="C:plasma membrane"/>
    <property type="evidence" value="ECO:0007669"/>
    <property type="project" value="UniProtKB-SubCell"/>
</dbReference>
<keyword evidence="2" id="KW-1003">Cell membrane</keyword>
<name>A0A418WZY7_9BURK</name>
<dbReference type="AlphaFoldDB" id="A0A418WZY7"/>
<dbReference type="PANTHER" id="PTHR32309:SF31">
    <property type="entry name" value="CAPSULAR EXOPOLYSACCHARIDE FAMILY"/>
    <property type="match status" value="1"/>
</dbReference>
<proteinExistence type="predicted"/>
<keyword evidence="5 7" id="KW-0472">Membrane</keyword>
<dbReference type="EMBL" id="QYUN01000002">
    <property type="protein sequence ID" value="RJG05824.1"/>
    <property type="molecule type" value="Genomic_DNA"/>
</dbReference>
<evidence type="ECO:0000256" key="2">
    <source>
        <dbReference type="ARBA" id="ARBA00022475"/>
    </source>
</evidence>
<keyword evidence="10" id="KW-1185">Reference proteome</keyword>
<gene>
    <name evidence="9" type="ORF">D3870_07150</name>
</gene>
<comment type="subcellular location">
    <subcellularLocation>
        <location evidence="1">Cell membrane</location>
        <topology evidence="1">Multi-pass membrane protein</topology>
    </subcellularLocation>
</comment>
<feature type="domain" description="Polysaccharide chain length determinant N-terminal" evidence="8">
    <location>
        <begin position="16"/>
        <end position="106"/>
    </location>
</feature>
<keyword evidence="6" id="KW-0175">Coiled coil</keyword>
<sequence>MNPSIQQMQPVSEQEDSVDLAKYLGFLADYKWLIVGIALATMLCGMLYVMATRPVHDANILIQVEDRAAAPKSILGDMSSIYDLKVGVASEMEILQSRLVVAQAVENARLYITVEPKYLPLVGEWMARHNRKPSDPAQRGSDGSAVVGSSKLSEPGLLGYGGYVWAGEKADVSTFNVPEPLERQPFVLTAEGNDGYRLTRDEHGIDLQGRGGERLKAQTGQGEIELLVDHMDTKRGAKFTVTRISRIAAIEALQKALKISEKGKQSGIIGVSLEGRDPKSTGLALNEIGRDYIRQNEDRKSDEAEKSLAFLNKQMPELKEELLTR</sequence>
<evidence type="ECO:0000313" key="10">
    <source>
        <dbReference type="Proteomes" id="UP000285190"/>
    </source>
</evidence>
<organism evidence="9 10">
    <name type="scientific">Noviherbaspirillum cavernae</name>
    <dbReference type="NCBI Taxonomy" id="2320862"/>
    <lineage>
        <taxon>Bacteria</taxon>
        <taxon>Pseudomonadati</taxon>
        <taxon>Pseudomonadota</taxon>
        <taxon>Betaproteobacteria</taxon>
        <taxon>Burkholderiales</taxon>
        <taxon>Oxalobacteraceae</taxon>
        <taxon>Noviherbaspirillum</taxon>
    </lineage>
</organism>
<evidence type="ECO:0000256" key="1">
    <source>
        <dbReference type="ARBA" id="ARBA00004651"/>
    </source>
</evidence>
<evidence type="ECO:0000256" key="4">
    <source>
        <dbReference type="ARBA" id="ARBA00022989"/>
    </source>
</evidence>
<reference evidence="9 10" key="1">
    <citation type="submission" date="2018-09" db="EMBL/GenBank/DDBJ databases">
        <authorList>
            <person name="Zhu H."/>
        </authorList>
    </citation>
    <scope>NUCLEOTIDE SEQUENCE [LARGE SCALE GENOMIC DNA]</scope>
    <source>
        <strain evidence="9 10">K2R10-39</strain>
    </source>
</reference>
<keyword evidence="3 7" id="KW-0812">Transmembrane</keyword>
<evidence type="ECO:0000256" key="7">
    <source>
        <dbReference type="SAM" id="Phobius"/>
    </source>
</evidence>
<protein>
    <recommendedName>
        <fullName evidence="8">Polysaccharide chain length determinant N-terminal domain-containing protein</fullName>
    </recommendedName>
</protein>
<keyword evidence="4 7" id="KW-1133">Transmembrane helix</keyword>
<evidence type="ECO:0000256" key="6">
    <source>
        <dbReference type="SAM" id="Coils"/>
    </source>
</evidence>
<evidence type="ECO:0000256" key="5">
    <source>
        <dbReference type="ARBA" id="ARBA00023136"/>
    </source>
</evidence>
<dbReference type="InterPro" id="IPR050445">
    <property type="entry name" value="Bact_polysacc_biosynth/exp"/>
</dbReference>
<dbReference type="PANTHER" id="PTHR32309">
    <property type="entry name" value="TYROSINE-PROTEIN KINASE"/>
    <property type="match status" value="1"/>
</dbReference>
<evidence type="ECO:0000313" key="9">
    <source>
        <dbReference type="EMBL" id="RJG05824.1"/>
    </source>
</evidence>
<feature type="coiled-coil region" evidence="6">
    <location>
        <begin position="294"/>
        <end position="321"/>
    </location>
</feature>
<dbReference type="Pfam" id="PF23607">
    <property type="entry name" value="WZC_N"/>
    <property type="match status" value="1"/>
</dbReference>
<feature type="transmembrane region" description="Helical" evidence="7">
    <location>
        <begin position="32"/>
        <end position="51"/>
    </location>
</feature>
<dbReference type="Pfam" id="PF02706">
    <property type="entry name" value="Wzz"/>
    <property type="match status" value="1"/>
</dbReference>
<evidence type="ECO:0000259" key="8">
    <source>
        <dbReference type="Pfam" id="PF02706"/>
    </source>
</evidence>
<dbReference type="InterPro" id="IPR003856">
    <property type="entry name" value="LPS_length_determ_N"/>
</dbReference>
<comment type="caution">
    <text evidence="9">The sequence shown here is derived from an EMBL/GenBank/DDBJ whole genome shotgun (WGS) entry which is preliminary data.</text>
</comment>
<dbReference type="RefSeq" id="WP_119737851.1">
    <property type="nucleotide sequence ID" value="NZ_QYUN01000002.1"/>
</dbReference>
<dbReference type="Proteomes" id="UP000285190">
    <property type="component" value="Unassembled WGS sequence"/>
</dbReference>
<accession>A0A418WZY7</accession>
<evidence type="ECO:0000256" key="3">
    <source>
        <dbReference type="ARBA" id="ARBA00022692"/>
    </source>
</evidence>